<keyword evidence="7" id="KW-1185">Reference proteome</keyword>
<feature type="transmembrane region" description="Helical" evidence="5">
    <location>
        <begin position="20"/>
        <end position="40"/>
    </location>
</feature>
<proteinExistence type="predicted"/>
<dbReference type="InterPro" id="IPR011701">
    <property type="entry name" value="MFS"/>
</dbReference>
<gene>
    <name evidence="6" type="ORF">GCM10009854_50190</name>
</gene>
<evidence type="ECO:0000313" key="7">
    <source>
        <dbReference type="Proteomes" id="UP001501218"/>
    </source>
</evidence>
<dbReference type="PANTHER" id="PTHR23542">
    <property type="match status" value="1"/>
</dbReference>
<evidence type="ECO:0000256" key="3">
    <source>
        <dbReference type="ARBA" id="ARBA00022989"/>
    </source>
</evidence>
<dbReference type="EMBL" id="BAAARA010000039">
    <property type="protein sequence ID" value="GAA2364647.1"/>
    <property type="molecule type" value="Genomic_DNA"/>
</dbReference>
<evidence type="ECO:0000256" key="5">
    <source>
        <dbReference type="SAM" id="Phobius"/>
    </source>
</evidence>
<comment type="subcellular location">
    <subcellularLocation>
        <location evidence="1">Membrane</location>
        <topology evidence="1">Multi-pass membrane protein</topology>
    </subcellularLocation>
</comment>
<accession>A0ABP5U195</accession>
<feature type="transmembrane region" description="Helical" evidence="5">
    <location>
        <begin position="173"/>
        <end position="191"/>
    </location>
</feature>
<dbReference type="InterPro" id="IPR036259">
    <property type="entry name" value="MFS_trans_sf"/>
</dbReference>
<sequence length="407" mass="41773">MTLADYRRALNTPGARVPVLASLLGRWPIAMFAMALLLYVQRVSSSFAIAGMISAGALTGVAVGAVVQGRIMDRIGPSLPLYVTSLLFVAAVTTAITAIELDAPGSILVGLAFLLGVTQPNVESASRALWQHLLPPGRLRQAAVSYEAISLEVFFILGPGVAALLVAAPWPGTGMLVATSCTVLGSVWFATTRAARTQRPEPAKPGGSLLGAIAAPGMRTVALAAMGFGVLIGYIEVAIPAAAVEAGQPTMGGVLISLMSVTSVLVGIIYGVHPWPRPMHLRLPALLIGFAGLIAVLAIPDSLWGLCVALLVAGCLITPQSTAHSVAIEITAPRGSAAEAFAWVVTSVTLGAAFGHSTSGQLIELSDPGTAFLAAGALGGLFTLIVWLRRATLQPARETSELEPAVG</sequence>
<dbReference type="Proteomes" id="UP001501218">
    <property type="component" value="Unassembled WGS sequence"/>
</dbReference>
<organism evidence="6 7">
    <name type="scientific">Saccharopolyspora halophila</name>
    <dbReference type="NCBI Taxonomy" id="405551"/>
    <lineage>
        <taxon>Bacteria</taxon>
        <taxon>Bacillati</taxon>
        <taxon>Actinomycetota</taxon>
        <taxon>Actinomycetes</taxon>
        <taxon>Pseudonocardiales</taxon>
        <taxon>Pseudonocardiaceae</taxon>
        <taxon>Saccharopolyspora</taxon>
    </lineage>
</organism>
<keyword evidence="3 5" id="KW-1133">Transmembrane helix</keyword>
<dbReference type="PANTHER" id="PTHR23542:SF1">
    <property type="entry name" value="MAJOR FACILITATOR SUPERFAMILY (MFS) PROFILE DOMAIN-CONTAINING PROTEIN"/>
    <property type="match status" value="1"/>
</dbReference>
<feature type="transmembrane region" description="Helical" evidence="5">
    <location>
        <begin position="279"/>
        <end position="297"/>
    </location>
</feature>
<name>A0ABP5U195_9PSEU</name>
<feature type="transmembrane region" description="Helical" evidence="5">
    <location>
        <begin position="221"/>
        <end position="244"/>
    </location>
</feature>
<keyword evidence="2 5" id="KW-0812">Transmembrane</keyword>
<evidence type="ECO:0000256" key="2">
    <source>
        <dbReference type="ARBA" id="ARBA00022692"/>
    </source>
</evidence>
<reference evidence="7" key="1">
    <citation type="journal article" date="2019" name="Int. J. Syst. Evol. Microbiol.">
        <title>The Global Catalogue of Microorganisms (GCM) 10K type strain sequencing project: providing services to taxonomists for standard genome sequencing and annotation.</title>
        <authorList>
            <consortium name="The Broad Institute Genomics Platform"/>
            <consortium name="The Broad Institute Genome Sequencing Center for Infectious Disease"/>
            <person name="Wu L."/>
            <person name="Ma J."/>
        </authorList>
    </citation>
    <scope>NUCLEOTIDE SEQUENCE [LARGE SCALE GENOMIC DNA]</scope>
    <source>
        <strain evidence="7">JCM 16221</strain>
    </source>
</reference>
<evidence type="ECO:0000313" key="6">
    <source>
        <dbReference type="EMBL" id="GAA2364647.1"/>
    </source>
</evidence>
<keyword evidence="4 5" id="KW-0472">Membrane</keyword>
<protein>
    <submittedName>
        <fullName evidence="6">MFS transporter</fullName>
    </submittedName>
</protein>
<feature type="transmembrane region" description="Helical" evidence="5">
    <location>
        <begin position="250"/>
        <end position="272"/>
    </location>
</feature>
<feature type="transmembrane region" description="Helical" evidence="5">
    <location>
        <begin position="79"/>
        <end position="99"/>
    </location>
</feature>
<feature type="transmembrane region" description="Helical" evidence="5">
    <location>
        <begin position="340"/>
        <end position="357"/>
    </location>
</feature>
<feature type="transmembrane region" description="Helical" evidence="5">
    <location>
        <begin position="46"/>
        <end position="67"/>
    </location>
</feature>
<evidence type="ECO:0000256" key="4">
    <source>
        <dbReference type="ARBA" id="ARBA00023136"/>
    </source>
</evidence>
<dbReference type="InterPro" id="IPR001958">
    <property type="entry name" value="Tet-R_TetA/multi-R_MdtG-like"/>
</dbReference>
<dbReference type="Pfam" id="PF07690">
    <property type="entry name" value="MFS_1"/>
    <property type="match status" value="1"/>
</dbReference>
<dbReference type="Gene3D" id="1.20.1250.20">
    <property type="entry name" value="MFS general substrate transporter like domains"/>
    <property type="match status" value="1"/>
</dbReference>
<feature type="transmembrane region" description="Helical" evidence="5">
    <location>
        <begin position="303"/>
        <end position="319"/>
    </location>
</feature>
<dbReference type="SUPFAM" id="SSF103473">
    <property type="entry name" value="MFS general substrate transporter"/>
    <property type="match status" value="1"/>
</dbReference>
<evidence type="ECO:0000256" key="1">
    <source>
        <dbReference type="ARBA" id="ARBA00004141"/>
    </source>
</evidence>
<comment type="caution">
    <text evidence="6">The sequence shown here is derived from an EMBL/GenBank/DDBJ whole genome shotgun (WGS) entry which is preliminary data.</text>
</comment>
<feature type="transmembrane region" description="Helical" evidence="5">
    <location>
        <begin position="369"/>
        <end position="388"/>
    </location>
</feature>
<dbReference type="PRINTS" id="PR01035">
    <property type="entry name" value="TCRTETA"/>
</dbReference>